<sequence>MLGLPPVAYLLSTPPVQTLRQGRRPRLRGLYRPRAMRQLPRPPQRQLRRLPSTPEEGTWRFPPTDQRTEGPYPSCGR</sequence>
<dbReference type="Proteomes" id="UP000030751">
    <property type="component" value="Unassembled WGS sequence"/>
</dbReference>
<reference evidence="2" key="2">
    <citation type="submission" date="2014-02" db="EMBL/GenBank/DDBJ databases">
        <title>Annotation of the Genome Sequence of Fusarium oxysporum HDV247.</title>
        <authorList>
            <consortium name="The Broad Institute Genomics Platform"/>
            <person name="Ma L.-J."/>
            <person name="Corby-Kistler H."/>
            <person name="Broz K."/>
            <person name="Gale L.R."/>
            <person name="Jonkers W."/>
            <person name="O'Donnell K."/>
            <person name="Ploetz R."/>
            <person name="Steinberg C."/>
            <person name="Schwartz D.C."/>
            <person name="VanEtten H."/>
            <person name="Zhou S."/>
            <person name="Young S.K."/>
            <person name="Zeng Q."/>
            <person name="Gargeya S."/>
            <person name="Fitzgerald M."/>
            <person name="Abouelleil A."/>
            <person name="Alvarado L."/>
            <person name="Chapman S.B."/>
            <person name="Gainer-Dewar J."/>
            <person name="Goldberg J."/>
            <person name="Griggs A."/>
            <person name="Gujja S."/>
            <person name="Hansen M."/>
            <person name="Howarth C."/>
            <person name="Imamovic A."/>
            <person name="Ireland A."/>
            <person name="Larimer J."/>
            <person name="McCowan C."/>
            <person name="Murphy C."/>
            <person name="Pearson M."/>
            <person name="Poon T.W."/>
            <person name="Priest M."/>
            <person name="Roberts A."/>
            <person name="Saif S."/>
            <person name="Shea T."/>
            <person name="Sykes S."/>
            <person name="Wortman J."/>
            <person name="Nusbaum C."/>
            <person name="Birren B."/>
        </authorList>
    </citation>
    <scope>NUCLEOTIDE SEQUENCE</scope>
    <source>
        <strain evidence="2">HDV247</strain>
    </source>
</reference>
<protein>
    <submittedName>
        <fullName evidence="2">Uncharacterized protein</fullName>
    </submittedName>
</protein>
<name>W9NGB0_FUSOX</name>
<proteinExistence type="predicted"/>
<organism evidence="2">
    <name type="scientific">Fusarium oxysporum f. sp. pisi HDV247</name>
    <dbReference type="NCBI Taxonomy" id="1080344"/>
    <lineage>
        <taxon>Eukaryota</taxon>
        <taxon>Fungi</taxon>
        <taxon>Dikarya</taxon>
        <taxon>Ascomycota</taxon>
        <taxon>Pezizomycotina</taxon>
        <taxon>Sordariomycetes</taxon>
        <taxon>Hypocreomycetidae</taxon>
        <taxon>Hypocreales</taxon>
        <taxon>Nectriaceae</taxon>
        <taxon>Fusarium</taxon>
        <taxon>Fusarium oxysporum species complex</taxon>
    </lineage>
</organism>
<evidence type="ECO:0000313" key="2">
    <source>
        <dbReference type="EMBL" id="EXA29771.1"/>
    </source>
</evidence>
<dbReference type="EMBL" id="KI981265">
    <property type="protein sequence ID" value="EXA29771.1"/>
    <property type="molecule type" value="Genomic_DNA"/>
</dbReference>
<accession>W9NGB0</accession>
<evidence type="ECO:0000256" key="1">
    <source>
        <dbReference type="SAM" id="MobiDB-lite"/>
    </source>
</evidence>
<feature type="compositionally biased region" description="Basic residues" evidence="1">
    <location>
        <begin position="21"/>
        <end position="35"/>
    </location>
</feature>
<reference evidence="2" key="1">
    <citation type="submission" date="2011-10" db="EMBL/GenBank/DDBJ databases">
        <title>The Genome Sequence of Fusarium oxysporum HDV247.</title>
        <authorList>
            <consortium name="The Broad Institute Genome Sequencing Platform"/>
            <person name="Ma L.-J."/>
            <person name="Gale L.R."/>
            <person name="Schwartz D.C."/>
            <person name="Zhou S."/>
            <person name="Corby-Kistler H."/>
            <person name="Young S.K."/>
            <person name="Zeng Q."/>
            <person name="Gargeya S."/>
            <person name="Fitzgerald M."/>
            <person name="Haas B."/>
            <person name="Abouelleil A."/>
            <person name="Alvarado L."/>
            <person name="Arachchi H.M."/>
            <person name="Berlin A."/>
            <person name="Brown A."/>
            <person name="Chapman S.B."/>
            <person name="Chen Z."/>
            <person name="Dunbar C."/>
            <person name="Freedman E."/>
            <person name="Gearin G."/>
            <person name="Goldberg J."/>
            <person name="Griggs A."/>
            <person name="Gujja S."/>
            <person name="Heiman D."/>
            <person name="Howarth C."/>
            <person name="Larson L."/>
            <person name="Lui A."/>
            <person name="MacDonald P.J.P."/>
            <person name="Montmayeur A."/>
            <person name="Murphy C."/>
            <person name="Neiman D."/>
            <person name="Pearson M."/>
            <person name="Priest M."/>
            <person name="Roberts A."/>
            <person name="Saif S."/>
            <person name="Shea T."/>
            <person name="Shenoy N."/>
            <person name="Sisk P."/>
            <person name="Stolte C."/>
            <person name="Sykes S."/>
            <person name="Wortman J."/>
            <person name="Nusbaum C."/>
            <person name="Birren B."/>
        </authorList>
    </citation>
    <scope>NUCLEOTIDE SEQUENCE [LARGE SCALE GENOMIC DNA]</scope>
    <source>
        <strain evidence="2">HDV247</strain>
    </source>
</reference>
<dbReference type="HOGENOM" id="CLU_2638136_0_0_1"/>
<gene>
    <name evidence="2" type="ORF">FOVG_18757</name>
</gene>
<dbReference type="AlphaFoldDB" id="W9NGB0"/>
<feature type="region of interest" description="Disordered" evidence="1">
    <location>
        <begin position="15"/>
        <end position="77"/>
    </location>
</feature>